<dbReference type="CDD" id="cd10035">
    <property type="entry name" value="UDG_like"/>
    <property type="match status" value="1"/>
</dbReference>
<gene>
    <name evidence="2" type="ORF">B1812_05680</name>
</gene>
<dbReference type="RefSeq" id="WP_199769032.1">
    <property type="nucleotide sequence ID" value="NZ_AP027149.1"/>
</dbReference>
<name>A0A1W6MSQ3_9HYPH</name>
<dbReference type="AlphaFoldDB" id="A0A1W6MSQ3"/>
<dbReference type="KEGG" id="mbry:B1812_05680"/>
<organism evidence="2 3">
    <name type="scientific">Methylocystis bryophila</name>
    <dbReference type="NCBI Taxonomy" id="655015"/>
    <lineage>
        <taxon>Bacteria</taxon>
        <taxon>Pseudomonadati</taxon>
        <taxon>Pseudomonadota</taxon>
        <taxon>Alphaproteobacteria</taxon>
        <taxon>Hyphomicrobiales</taxon>
        <taxon>Methylocystaceae</taxon>
        <taxon>Methylocystis</taxon>
    </lineage>
</organism>
<dbReference type="EMBL" id="CP019948">
    <property type="protein sequence ID" value="ARN80643.1"/>
    <property type="molecule type" value="Genomic_DNA"/>
</dbReference>
<evidence type="ECO:0000313" key="3">
    <source>
        <dbReference type="Proteomes" id="UP000193978"/>
    </source>
</evidence>
<evidence type="ECO:0008006" key="4">
    <source>
        <dbReference type="Google" id="ProtNLM"/>
    </source>
</evidence>
<evidence type="ECO:0000313" key="2">
    <source>
        <dbReference type="EMBL" id="ARN80643.1"/>
    </source>
</evidence>
<accession>A0A1W6MSQ3</accession>
<proteinExistence type="predicted"/>
<dbReference type="Proteomes" id="UP000193978">
    <property type="component" value="Chromosome"/>
</dbReference>
<sequence>MRFKHAFNPFAERCAIHDGARAAERRAKIFLKLLTEAQRRGTRSLWLGRDFGWRGGRRTGLAFTDDARFAQHLAGFGLKAQRPTRGPPLSERTATVVWDALRQFEEKPFLWNVFPLHPHLPGAPFSNRAHNAAERAAGEEILCALIGLLRPERIVAVGRDAEGAAGRVAPGLACVALRHPSFGGEARFRAQIAALRGVERAGAPSPPQFRPFEPAKPGAASPLPGPPKR</sequence>
<dbReference type="STRING" id="655015.B1812_05680"/>
<dbReference type="SUPFAM" id="SSF52141">
    <property type="entry name" value="Uracil-DNA glycosylase-like"/>
    <property type="match status" value="1"/>
</dbReference>
<dbReference type="Gene3D" id="3.40.470.10">
    <property type="entry name" value="Uracil-DNA glycosylase-like domain"/>
    <property type="match status" value="1"/>
</dbReference>
<feature type="region of interest" description="Disordered" evidence="1">
    <location>
        <begin position="199"/>
        <end position="229"/>
    </location>
</feature>
<reference evidence="2 3" key="1">
    <citation type="submission" date="2017-02" db="EMBL/GenBank/DDBJ databases">
        <authorList>
            <person name="Peterson S.W."/>
        </authorList>
    </citation>
    <scope>NUCLEOTIDE SEQUENCE [LARGE SCALE GENOMIC DNA]</scope>
    <source>
        <strain evidence="2 3">S285</strain>
    </source>
</reference>
<dbReference type="InterPro" id="IPR036895">
    <property type="entry name" value="Uracil-DNA_glycosylase-like_sf"/>
</dbReference>
<evidence type="ECO:0000256" key="1">
    <source>
        <dbReference type="SAM" id="MobiDB-lite"/>
    </source>
</evidence>
<keyword evidence="3" id="KW-1185">Reference proteome</keyword>
<protein>
    <recommendedName>
        <fullName evidence="4">Uracil-DNA glycosylase</fullName>
    </recommendedName>
</protein>